<dbReference type="SUPFAM" id="SSF53448">
    <property type="entry name" value="Nucleotide-diphospho-sugar transferases"/>
    <property type="match status" value="1"/>
</dbReference>
<gene>
    <name evidence="3" type="ORF">SAMN02745131_01869</name>
</gene>
<keyword evidence="1" id="KW-1133">Transmembrane helix</keyword>
<evidence type="ECO:0000259" key="2">
    <source>
        <dbReference type="Pfam" id="PF00535"/>
    </source>
</evidence>
<dbReference type="CDD" id="cd00761">
    <property type="entry name" value="Glyco_tranf_GTA_type"/>
    <property type="match status" value="1"/>
</dbReference>
<evidence type="ECO:0000256" key="1">
    <source>
        <dbReference type="SAM" id="Phobius"/>
    </source>
</evidence>
<keyword evidence="1" id="KW-0812">Transmembrane</keyword>
<sequence>MDQVFFSICIPAFKHEKNIRRLLNSIEVQSFRDYEIIISDDSPDNSVQSVVSAFTSLPIKYYRNIPSQGMPRNWNFAISKACGQWIKIMHDDDWFSDKDSLKYFAEETTKGGMFIFSRYMDVFENGKVTKPSFSSYLEKRILRNPVSLMAKNVIGPPSVTLIHNSIKEQYDERFKWRVDIDYYISLLLNRNSFSIIDRPLINVGISAAQVTNSCYNVPEVELPESLLIIEKYGLLPFRDILVYDAWWRMLRNMNIRSKEKISMYASGQVPSIILTMIKHESFIPIKILNIGVVSKILMFISYLLNKKLIKIDV</sequence>
<protein>
    <submittedName>
        <fullName evidence="3">Glycosyltransferase involved in cell wall bisynthesis</fullName>
    </submittedName>
</protein>
<accession>A0A1M4Z4E3</accession>
<reference evidence="3 4" key="1">
    <citation type="submission" date="2016-11" db="EMBL/GenBank/DDBJ databases">
        <authorList>
            <person name="Jaros S."/>
            <person name="Januszkiewicz K."/>
            <person name="Wedrychowicz H."/>
        </authorList>
    </citation>
    <scope>NUCLEOTIDE SEQUENCE [LARGE SCALE GENOMIC DNA]</scope>
    <source>
        <strain evidence="3 4">DSM 18119</strain>
    </source>
</reference>
<dbReference type="Pfam" id="PF00535">
    <property type="entry name" value="Glycos_transf_2"/>
    <property type="match status" value="1"/>
</dbReference>
<dbReference type="PANTHER" id="PTHR22916">
    <property type="entry name" value="GLYCOSYLTRANSFERASE"/>
    <property type="match status" value="1"/>
</dbReference>
<feature type="domain" description="Glycosyltransferase 2-like" evidence="2">
    <location>
        <begin position="7"/>
        <end position="134"/>
    </location>
</feature>
<dbReference type="InterPro" id="IPR029044">
    <property type="entry name" value="Nucleotide-diphossugar_trans"/>
</dbReference>
<proteinExistence type="predicted"/>
<dbReference type="PANTHER" id="PTHR22916:SF3">
    <property type="entry name" value="UDP-GLCNAC:BETAGAL BETA-1,3-N-ACETYLGLUCOSAMINYLTRANSFERASE-LIKE PROTEIN 1"/>
    <property type="match status" value="1"/>
</dbReference>
<dbReference type="STRING" id="1121884.SAMN02745131_01869"/>
<organism evidence="3 4">
    <name type="scientific">Flavisolibacter ginsengisoli DSM 18119</name>
    <dbReference type="NCBI Taxonomy" id="1121884"/>
    <lineage>
        <taxon>Bacteria</taxon>
        <taxon>Pseudomonadati</taxon>
        <taxon>Bacteroidota</taxon>
        <taxon>Chitinophagia</taxon>
        <taxon>Chitinophagales</taxon>
        <taxon>Chitinophagaceae</taxon>
        <taxon>Flavisolibacter</taxon>
    </lineage>
</organism>
<dbReference type="Proteomes" id="UP000184048">
    <property type="component" value="Unassembled WGS sequence"/>
</dbReference>
<name>A0A1M4Z4E3_9BACT</name>
<keyword evidence="3" id="KW-0808">Transferase</keyword>
<evidence type="ECO:0000313" key="4">
    <source>
        <dbReference type="Proteomes" id="UP000184048"/>
    </source>
</evidence>
<dbReference type="AlphaFoldDB" id="A0A1M4Z4E3"/>
<dbReference type="RefSeq" id="WP_072835065.1">
    <property type="nucleotide sequence ID" value="NZ_FQUU01000006.1"/>
</dbReference>
<keyword evidence="1" id="KW-0472">Membrane</keyword>
<dbReference type="EMBL" id="FQUU01000006">
    <property type="protein sequence ID" value="SHF12657.1"/>
    <property type="molecule type" value="Genomic_DNA"/>
</dbReference>
<dbReference type="Gene3D" id="3.90.550.10">
    <property type="entry name" value="Spore Coat Polysaccharide Biosynthesis Protein SpsA, Chain A"/>
    <property type="match status" value="1"/>
</dbReference>
<keyword evidence="4" id="KW-1185">Reference proteome</keyword>
<evidence type="ECO:0000313" key="3">
    <source>
        <dbReference type="EMBL" id="SHF12657.1"/>
    </source>
</evidence>
<dbReference type="OrthoDB" id="9815829at2"/>
<dbReference type="InterPro" id="IPR001173">
    <property type="entry name" value="Glyco_trans_2-like"/>
</dbReference>
<feature type="transmembrane region" description="Helical" evidence="1">
    <location>
        <begin position="283"/>
        <end position="304"/>
    </location>
</feature>
<dbReference type="GO" id="GO:0016758">
    <property type="term" value="F:hexosyltransferase activity"/>
    <property type="evidence" value="ECO:0007669"/>
    <property type="project" value="UniProtKB-ARBA"/>
</dbReference>